<dbReference type="EMBL" id="JAHRIN010050661">
    <property type="protein sequence ID" value="MEQ2208689.1"/>
    <property type="molecule type" value="Genomic_DNA"/>
</dbReference>
<reference evidence="1 2" key="1">
    <citation type="submission" date="2021-06" db="EMBL/GenBank/DDBJ databases">
        <authorList>
            <person name="Palmer J.M."/>
        </authorList>
    </citation>
    <scope>NUCLEOTIDE SEQUENCE [LARGE SCALE GENOMIC DNA]</scope>
    <source>
        <strain evidence="1 2">XC_2019</strain>
        <tissue evidence="1">Muscle</tissue>
    </source>
</reference>
<evidence type="ECO:0000313" key="1">
    <source>
        <dbReference type="EMBL" id="MEQ2208689.1"/>
    </source>
</evidence>
<dbReference type="Proteomes" id="UP001434883">
    <property type="component" value="Unassembled WGS sequence"/>
</dbReference>
<dbReference type="PANTHER" id="PTHR47773">
    <property type="entry name" value="SI:DKEY-9I5.2-RELATED"/>
    <property type="match status" value="1"/>
</dbReference>
<sequence>MDGSYVSYSGHEDATWSGKAQRRSSLANELVQVLICVQLYTRIGQLTTGEVDLPIYRCAQGSTSLESFHMYLNRFIPGTSASDCHFQMCLLQALTWWNQERTQVAAGAGRTRGESYTELENKTLIQLGPQLL</sequence>
<evidence type="ECO:0000313" key="2">
    <source>
        <dbReference type="Proteomes" id="UP001434883"/>
    </source>
</evidence>
<organism evidence="1 2">
    <name type="scientific">Xenoophorus captivus</name>
    <dbReference type="NCBI Taxonomy" id="1517983"/>
    <lineage>
        <taxon>Eukaryota</taxon>
        <taxon>Metazoa</taxon>
        <taxon>Chordata</taxon>
        <taxon>Craniata</taxon>
        <taxon>Vertebrata</taxon>
        <taxon>Euteleostomi</taxon>
        <taxon>Actinopterygii</taxon>
        <taxon>Neopterygii</taxon>
        <taxon>Teleostei</taxon>
        <taxon>Neoteleostei</taxon>
        <taxon>Acanthomorphata</taxon>
        <taxon>Ovalentaria</taxon>
        <taxon>Atherinomorphae</taxon>
        <taxon>Cyprinodontiformes</taxon>
        <taxon>Goodeidae</taxon>
        <taxon>Xenoophorus</taxon>
    </lineage>
</organism>
<name>A0ABV0RKH8_9TELE</name>
<gene>
    <name evidence="1" type="ORF">XENOCAPTIV_011691</name>
</gene>
<keyword evidence="2" id="KW-1185">Reference proteome</keyword>
<comment type="caution">
    <text evidence="1">The sequence shown here is derived from an EMBL/GenBank/DDBJ whole genome shotgun (WGS) entry which is preliminary data.</text>
</comment>
<dbReference type="PANTHER" id="PTHR47773:SF1">
    <property type="entry name" value="C2H2-TYPE DOMAIN-CONTAINING PROTEIN"/>
    <property type="match status" value="1"/>
</dbReference>
<protein>
    <submittedName>
        <fullName evidence="1">Uncharacterized protein</fullName>
    </submittedName>
</protein>
<proteinExistence type="predicted"/>
<accession>A0ABV0RKH8</accession>